<organism evidence="1 2">
    <name type="scientific">Melastoma candidum</name>
    <dbReference type="NCBI Taxonomy" id="119954"/>
    <lineage>
        <taxon>Eukaryota</taxon>
        <taxon>Viridiplantae</taxon>
        <taxon>Streptophyta</taxon>
        <taxon>Embryophyta</taxon>
        <taxon>Tracheophyta</taxon>
        <taxon>Spermatophyta</taxon>
        <taxon>Magnoliopsida</taxon>
        <taxon>eudicotyledons</taxon>
        <taxon>Gunneridae</taxon>
        <taxon>Pentapetalae</taxon>
        <taxon>rosids</taxon>
        <taxon>malvids</taxon>
        <taxon>Myrtales</taxon>
        <taxon>Melastomataceae</taxon>
        <taxon>Melastomatoideae</taxon>
        <taxon>Melastomateae</taxon>
        <taxon>Melastoma</taxon>
    </lineage>
</organism>
<keyword evidence="2" id="KW-1185">Reference proteome</keyword>
<protein>
    <submittedName>
        <fullName evidence="1">Uncharacterized protein</fullName>
    </submittedName>
</protein>
<evidence type="ECO:0000313" key="2">
    <source>
        <dbReference type="Proteomes" id="UP001057402"/>
    </source>
</evidence>
<comment type="caution">
    <text evidence="1">The sequence shown here is derived from an EMBL/GenBank/DDBJ whole genome shotgun (WGS) entry which is preliminary data.</text>
</comment>
<accession>A0ACB9QLN6</accession>
<dbReference type="EMBL" id="CM042885">
    <property type="protein sequence ID" value="KAI4367426.1"/>
    <property type="molecule type" value="Genomic_DNA"/>
</dbReference>
<reference evidence="2" key="1">
    <citation type="journal article" date="2023" name="Front. Plant Sci.">
        <title>Chromosomal-level genome assembly of Melastoma candidum provides insights into trichome evolution.</title>
        <authorList>
            <person name="Zhong Y."/>
            <person name="Wu W."/>
            <person name="Sun C."/>
            <person name="Zou P."/>
            <person name="Liu Y."/>
            <person name="Dai S."/>
            <person name="Zhou R."/>
        </authorList>
    </citation>
    <scope>NUCLEOTIDE SEQUENCE [LARGE SCALE GENOMIC DNA]</scope>
</reference>
<evidence type="ECO:0000313" key="1">
    <source>
        <dbReference type="EMBL" id="KAI4367426.1"/>
    </source>
</evidence>
<proteinExistence type="predicted"/>
<gene>
    <name evidence="1" type="ORF">MLD38_023164</name>
</gene>
<dbReference type="Proteomes" id="UP001057402">
    <property type="component" value="Chromosome 6"/>
</dbReference>
<name>A0ACB9QLN6_9MYRT</name>
<sequence length="99" mass="11468">MVVNLEYIKAIVTTEEVLILDPLRQEELEKPSYPACLHGFRRCVMKLNILLDDDEDMAHLISQERSGSLVSSTFMDDNDVEDLEMLLEAYFMQLGWNTQ</sequence>